<sequence length="182" mass="19427">MKKNLILGLLMSVCLAQTALAQSKPTLRQRAAALQCVDRKIELKASCYKEAGYPGLSCTNQRLSISDGANGRELGGQSFKPEPLQTGDAYPLIADKVGDVICAETPGKQKVIVVSMSNGGNCTQCEWADVYSWDGALIGSSRDKKKNPAVGEATKTAFDKKAKKIGQGSLFDVYIESALNGH</sequence>
<proteinExistence type="predicted"/>
<dbReference type="AlphaFoldDB" id="A0A6N9HHS4"/>
<gene>
    <name evidence="2" type="ORF">GTP41_12390</name>
</gene>
<reference evidence="2 3" key="1">
    <citation type="submission" date="2019-12" db="EMBL/GenBank/DDBJ databases">
        <title>Novel species isolated from a subtropical stream in China.</title>
        <authorList>
            <person name="Lu H."/>
        </authorList>
    </citation>
    <scope>NUCLEOTIDE SEQUENCE [LARGE SCALE GENOMIC DNA]</scope>
    <source>
        <strain evidence="2 3">DS3</strain>
    </source>
</reference>
<evidence type="ECO:0000256" key="1">
    <source>
        <dbReference type="SAM" id="SignalP"/>
    </source>
</evidence>
<protein>
    <submittedName>
        <fullName evidence="2">Uncharacterized protein</fullName>
    </submittedName>
</protein>
<accession>A0A6N9HHS4</accession>
<feature type="chain" id="PRO_5026731390" evidence="1">
    <location>
        <begin position="22"/>
        <end position="182"/>
    </location>
</feature>
<feature type="signal peptide" evidence="1">
    <location>
        <begin position="1"/>
        <end position="21"/>
    </location>
</feature>
<evidence type="ECO:0000313" key="2">
    <source>
        <dbReference type="EMBL" id="MYN02899.1"/>
    </source>
</evidence>
<dbReference type="EMBL" id="WWCJ01000008">
    <property type="protein sequence ID" value="MYN02899.1"/>
    <property type="molecule type" value="Genomic_DNA"/>
</dbReference>
<keyword evidence="3" id="KW-1185">Reference proteome</keyword>
<name>A0A6N9HHS4_9BURK</name>
<dbReference type="Proteomes" id="UP000448575">
    <property type="component" value="Unassembled WGS sequence"/>
</dbReference>
<comment type="caution">
    <text evidence="2">The sequence shown here is derived from an EMBL/GenBank/DDBJ whole genome shotgun (WGS) entry which is preliminary data.</text>
</comment>
<organism evidence="2 3">
    <name type="scientific">Pseudoduganella guangdongensis</name>
    <dbReference type="NCBI Taxonomy" id="2692179"/>
    <lineage>
        <taxon>Bacteria</taxon>
        <taxon>Pseudomonadati</taxon>
        <taxon>Pseudomonadota</taxon>
        <taxon>Betaproteobacteria</taxon>
        <taxon>Burkholderiales</taxon>
        <taxon>Oxalobacteraceae</taxon>
        <taxon>Telluria group</taxon>
        <taxon>Pseudoduganella</taxon>
    </lineage>
</organism>
<dbReference type="RefSeq" id="WP_161025889.1">
    <property type="nucleotide sequence ID" value="NZ_WWCJ01000008.1"/>
</dbReference>
<keyword evidence="1" id="KW-0732">Signal</keyword>
<evidence type="ECO:0000313" key="3">
    <source>
        <dbReference type="Proteomes" id="UP000448575"/>
    </source>
</evidence>